<sequence length="139" mass="15584">MQLQDPFRVVPVRHLGHGFAIAAAFGPTIYLDTHDLLNTISTGYIIVHAVHRGMAVGGNSLGKVFFDTLIFDCLASALLPTFVTYHVRLFVRSIVSDTRVRCGIFRWMPVVFSLASLAFTWVHIDQLVDRVLDQTIRTL</sequence>
<reference evidence="2 3" key="1">
    <citation type="journal article" date="2021" name="Elife">
        <title>Chloroplast acquisition without the gene transfer in kleptoplastic sea slugs, Plakobranchus ocellatus.</title>
        <authorList>
            <person name="Maeda T."/>
            <person name="Takahashi S."/>
            <person name="Yoshida T."/>
            <person name="Shimamura S."/>
            <person name="Takaki Y."/>
            <person name="Nagai Y."/>
            <person name="Toyoda A."/>
            <person name="Suzuki Y."/>
            <person name="Arimoto A."/>
            <person name="Ishii H."/>
            <person name="Satoh N."/>
            <person name="Nishiyama T."/>
            <person name="Hasebe M."/>
            <person name="Maruyama T."/>
            <person name="Minagawa J."/>
            <person name="Obokata J."/>
            <person name="Shigenobu S."/>
        </authorList>
    </citation>
    <scope>NUCLEOTIDE SEQUENCE [LARGE SCALE GENOMIC DNA]</scope>
</reference>
<organism evidence="2 3">
    <name type="scientific">Elysia marginata</name>
    <dbReference type="NCBI Taxonomy" id="1093978"/>
    <lineage>
        <taxon>Eukaryota</taxon>
        <taxon>Metazoa</taxon>
        <taxon>Spiralia</taxon>
        <taxon>Lophotrochozoa</taxon>
        <taxon>Mollusca</taxon>
        <taxon>Gastropoda</taxon>
        <taxon>Heterobranchia</taxon>
        <taxon>Euthyneura</taxon>
        <taxon>Panpulmonata</taxon>
        <taxon>Sacoglossa</taxon>
        <taxon>Placobranchoidea</taxon>
        <taxon>Plakobranchidae</taxon>
        <taxon>Elysia</taxon>
    </lineage>
</organism>
<accession>A0AAV4JHQ2</accession>
<feature type="transmembrane region" description="Helical" evidence="1">
    <location>
        <begin position="69"/>
        <end position="91"/>
    </location>
</feature>
<dbReference type="EMBL" id="BMAT01006864">
    <property type="protein sequence ID" value="GFS21260.1"/>
    <property type="molecule type" value="Genomic_DNA"/>
</dbReference>
<keyword evidence="3" id="KW-1185">Reference proteome</keyword>
<keyword evidence="1" id="KW-0472">Membrane</keyword>
<evidence type="ECO:0000313" key="3">
    <source>
        <dbReference type="Proteomes" id="UP000762676"/>
    </source>
</evidence>
<keyword evidence="1" id="KW-1133">Transmembrane helix</keyword>
<comment type="caution">
    <text evidence="2">The sequence shown here is derived from an EMBL/GenBank/DDBJ whole genome shotgun (WGS) entry which is preliminary data.</text>
</comment>
<name>A0AAV4JHQ2_9GAST</name>
<dbReference type="AlphaFoldDB" id="A0AAV4JHQ2"/>
<proteinExistence type="predicted"/>
<evidence type="ECO:0000256" key="1">
    <source>
        <dbReference type="SAM" id="Phobius"/>
    </source>
</evidence>
<protein>
    <submittedName>
        <fullName evidence="2">Mitochondrial fission process protein 1</fullName>
    </submittedName>
</protein>
<feature type="transmembrane region" description="Helical" evidence="1">
    <location>
        <begin position="103"/>
        <end position="124"/>
    </location>
</feature>
<gene>
    <name evidence="2" type="ORF">ElyMa_003334200</name>
</gene>
<keyword evidence="1" id="KW-0812">Transmembrane</keyword>
<evidence type="ECO:0000313" key="2">
    <source>
        <dbReference type="EMBL" id="GFS21260.1"/>
    </source>
</evidence>
<dbReference type="Proteomes" id="UP000762676">
    <property type="component" value="Unassembled WGS sequence"/>
</dbReference>